<dbReference type="SUPFAM" id="SSF141371">
    <property type="entry name" value="PilZ domain-like"/>
    <property type="match status" value="1"/>
</dbReference>
<gene>
    <name evidence="2" type="ORF">ABGN05_16200</name>
</gene>
<dbReference type="RefSeq" id="WP_367955076.1">
    <property type="nucleotide sequence ID" value="NZ_JBDPGJ010000003.1"/>
</dbReference>
<feature type="domain" description="PilZ" evidence="1">
    <location>
        <begin position="19"/>
        <end position="94"/>
    </location>
</feature>
<name>A0ABV3SKG8_9HYPH</name>
<dbReference type="Pfam" id="PF07238">
    <property type="entry name" value="PilZ"/>
    <property type="match status" value="1"/>
</dbReference>
<dbReference type="Proteomes" id="UP001556692">
    <property type="component" value="Unassembled WGS sequence"/>
</dbReference>
<dbReference type="EMBL" id="JBDPGJ010000003">
    <property type="protein sequence ID" value="MEX0407209.1"/>
    <property type="molecule type" value="Genomic_DNA"/>
</dbReference>
<sequence length="95" mass="10489">MIPITQKSIAIDGELFADRRGEVRHRAFKGASITFNRGYGVIECVVRNLSADGAKLAFGDTLAVPPKFSLRISGESAREAEVCWRSPREIGVRIR</sequence>
<evidence type="ECO:0000313" key="3">
    <source>
        <dbReference type="Proteomes" id="UP001556692"/>
    </source>
</evidence>
<evidence type="ECO:0000313" key="2">
    <source>
        <dbReference type="EMBL" id="MEX0407209.1"/>
    </source>
</evidence>
<organism evidence="2 3">
    <name type="scientific">Aquibium pacificus</name>
    <dbReference type="NCBI Taxonomy" id="3153579"/>
    <lineage>
        <taxon>Bacteria</taxon>
        <taxon>Pseudomonadati</taxon>
        <taxon>Pseudomonadota</taxon>
        <taxon>Alphaproteobacteria</taxon>
        <taxon>Hyphomicrobiales</taxon>
        <taxon>Phyllobacteriaceae</taxon>
        <taxon>Aquibium</taxon>
    </lineage>
</organism>
<accession>A0ABV3SKG8</accession>
<dbReference type="InterPro" id="IPR009875">
    <property type="entry name" value="PilZ_domain"/>
</dbReference>
<comment type="caution">
    <text evidence="2">The sequence shown here is derived from an EMBL/GenBank/DDBJ whole genome shotgun (WGS) entry which is preliminary data.</text>
</comment>
<keyword evidence="3" id="KW-1185">Reference proteome</keyword>
<evidence type="ECO:0000259" key="1">
    <source>
        <dbReference type="Pfam" id="PF07238"/>
    </source>
</evidence>
<reference evidence="2 3" key="1">
    <citation type="submission" date="2024-05" db="EMBL/GenBank/DDBJ databases">
        <authorList>
            <person name="Jiang F."/>
        </authorList>
    </citation>
    <scope>NUCLEOTIDE SEQUENCE [LARGE SCALE GENOMIC DNA]</scope>
    <source>
        <strain evidence="2 3">LZ166</strain>
    </source>
</reference>
<proteinExistence type="predicted"/>
<protein>
    <submittedName>
        <fullName evidence="2">PilZ domain-containing protein</fullName>
    </submittedName>
</protein>